<accession>A0ABN8XCP5</accession>
<dbReference type="SUPFAM" id="SSF47336">
    <property type="entry name" value="ACP-like"/>
    <property type="match status" value="1"/>
</dbReference>
<reference evidence="1 2" key="1">
    <citation type="submission" date="2023-03" db="EMBL/GenBank/DDBJ databases">
        <authorList>
            <person name="Pearce D."/>
        </authorList>
    </citation>
    <scope>NUCLEOTIDE SEQUENCE [LARGE SCALE GENOMIC DNA]</scope>
    <source>
        <strain evidence="1">Msz</strain>
    </source>
</reference>
<keyword evidence="2" id="KW-1185">Reference proteome</keyword>
<dbReference type="InterPro" id="IPR036736">
    <property type="entry name" value="ACP-like_sf"/>
</dbReference>
<dbReference type="Proteomes" id="UP001162030">
    <property type="component" value="Chromosome"/>
</dbReference>
<evidence type="ECO:0000313" key="1">
    <source>
        <dbReference type="EMBL" id="CAI8966923.1"/>
    </source>
</evidence>
<name>A0ABN8XCP5_9GAMM</name>
<protein>
    <recommendedName>
        <fullName evidence="3">Carrier domain-containing protein</fullName>
    </recommendedName>
</protein>
<organism evidence="1 2">
    <name type="scientific">Methylocaldum szegediense</name>
    <dbReference type="NCBI Taxonomy" id="73780"/>
    <lineage>
        <taxon>Bacteria</taxon>
        <taxon>Pseudomonadati</taxon>
        <taxon>Pseudomonadota</taxon>
        <taxon>Gammaproteobacteria</taxon>
        <taxon>Methylococcales</taxon>
        <taxon>Methylococcaceae</taxon>
        <taxon>Methylocaldum</taxon>
    </lineage>
</organism>
<proteinExistence type="predicted"/>
<dbReference type="EMBL" id="OX458333">
    <property type="protein sequence ID" value="CAI8966923.1"/>
    <property type="molecule type" value="Genomic_DNA"/>
</dbReference>
<evidence type="ECO:0000313" key="2">
    <source>
        <dbReference type="Proteomes" id="UP001162030"/>
    </source>
</evidence>
<gene>
    <name evidence="1" type="ORF">MSZNOR_4789</name>
</gene>
<evidence type="ECO:0008006" key="3">
    <source>
        <dbReference type="Google" id="ProtNLM"/>
    </source>
</evidence>
<sequence length="46" mass="5054">MAVVSVLTALEESYGFVVDDDEVEASVFESVASLAEFVEQKLRSRT</sequence>
<dbReference type="Gene3D" id="1.10.1200.10">
    <property type="entry name" value="ACP-like"/>
    <property type="match status" value="1"/>
</dbReference>